<evidence type="ECO:0000256" key="2">
    <source>
        <dbReference type="ARBA" id="ARBA00022527"/>
    </source>
</evidence>
<reference evidence="10" key="1">
    <citation type="submission" date="2022-11" db="UniProtKB">
        <authorList>
            <consortium name="WormBaseParasite"/>
        </authorList>
    </citation>
    <scope>IDENTIFICATION</scope>
</reference>
<dbReference type="Proteomes" id="UP000887574">
    <property type="component" value="Unplaced"/>
</dbReference>
<protein>
    <submittedName>
        <fullName evidence="10">Protein kinase domain-containing protein</fullName>
    </submittedName>
</protein>
<dbReference type="GO" id="GO:0004674">
    <property type="term" value="F:protein serine/threonine kinase activity"/>
    <property type="evidence" value="ECO:0007669"/>
    <property type="project" value="UniProtKB-KW"/>
</dbReference>
<dbReference type="GO" id="GO:0032436">
    <property type="term" value="P:positive regulation of proteasomal ubiquitin-dependent protein catabolic process"/>
    <property type="evidence" value="ECO:0007669"/>
    <property type="project" value="TreeGrafter"/>
</dbReference>
<dbReference type="SMART" id="SM00220">
    <property type="entry name" value="S_TKc"/>
    <property type="match status" value="1"/>
</dbReference>
<dbReference type="WBParaSite" id="jg14702">
    <property type="protein sequence ID" value="jg14702"/>
    <property type="gene ID" value="jg14702"/>
</dbReference>
<dbReference type="InterPro" id="IPR050591">
    <property type="entry name" value="GSK-3"/>
</dbReference>
<organism evidence="9 10">
    <name type="scientific">Ditylenchus dipsaci</name>
    <dbReference type="NCBI Taxonomy" id="166011"/>
    <lineage>
        <taxon>Eukaryota</taxon>
        <taxon>Metazoa</taxon>
        <taxon>Ecdysozoa</taxon>
        <taxon>Nematoda</taxon>
        <taxon>Chromadorea</taxon>
        <taxon>Rhabditida</taxon>
        <taxon>Tylenchina</taxon>
        <taxon>Tylenchomorpha</taxon>
        <taxon>Sphaerularioidea</taxon>
        <taxon>Anguinidae</taxon>
        <taxon>Anguininae</taxon>
        <taxon>Ditylenchus</taxon>
    </lineage>
</organism>
<proteinExistence type="inferred from homology"/>
<evidence type="ECO:0000256" key="3">
    <source>
        <dbReference type="ARBA" id="ARBA00022679"/>
    </source>
</evidence>
<dbReference type="GO" id="GO:0005524">
    <property type="term" value="F:ATP binding"/>
    <property type="evidence" value="ECO:0007669"/>
    <property type="project" value="UniProtKB-KW"/>
</dbReference>
<evidence type="ECO:0000256" key="4">
    <source>
        <dbReference type="ARBA" id="ARBA00022741"/>
    </source>
</evidence>
<keyword evidence="3" id="KW-0808">Transferase</keyword>
<dbReference type="GO" id="GO:0090090">
    <property type="term" value="P:negative regulation of canonical Wnt signaling pathway"/>
    <property type="evidence" value="ECO:0007669"/>
    <property type="project" value="TreeGrafter"/>
</dbReference>
<dbReference type="PANTHER" id="PTHR24057">
    <property type="entry name" value="GLYCOGEN SYNTHASE KINASE-3 ALPHA"/>
    <property type="match status" value="1"/>
</dbReference>
<accession>A0A915D2D3</accession>
<evidence type="ECO:0000313" key="10">
    <source>
        <dbReference type="WBParaSite" id="jg14702"/>
    </source>
</evidence>
<evidence type="ECO:0000256" key="5">
    <source>
        <dbReference type="ARBA" id="ARBA00022777"/>
    </source>
</evidence>
<dbReference type="GO" id="GO:0030424">
    <property type="term" value="C:axon"/>
    <property type="evidence" value="ECO:0007669"/>
    <property type="project" value="TreeGrafter"/>
</dbReference>
<keyword evidence="7" id="KW-1133">Transmembrane helix</keyword>
<dbReference type="Gene3D" id="3.30.200.20">
    <property type="entry name" value="Phosphorylase Kinase, domain 1"/>
    <property type="match status" value="1"/>
</dbReference>
<dbReference type="PROSITE" id="PS50011">
    <property type="entry name" value="PROTEIN_KINASE_DOM"/>
    <property type="match status" value="1"/>
</dbReference>
<keyword evidence="2" id="KW-0723">Serine/threonine-protein kinase</keyword>
<dbReference type="AlphaFoldDB" id="A0A915D2D3"/>
<evidence type="ECO:0000256" key="6">
    <source>
        <dbReference type="ARBA" id="ARBA00022840"/>
    </source>
</evidence>
<keyword evidence="5" id="KW-0418">Kinase</keyword>
<dbReference type="PROSITE" id="PS00108">
    <property type="entry name" value="PROTEIN_KINASE_ST"/>
    <property type="match status" value="1"/>
</dbReference>
<keyword evidence="6" id="KW-0067">ATP-binding</keyword>
<keyword evidence="9" id="KW-1185">Reference proteome</keyword>
<sequence>MELPCNVSYLNRIERATRIKKEISDELALRSQLFEELEPEPGTSASTMHLKESHNIIVRTPSTCGPPKKPMRSITRMRNGGGSIRLARRAIGWENRRKEAELVKEQTVLVMARPTVDERWATNVHNGHEVFIKIEDLHFIANGVFSNVYSGQQIAPQHKSVVVKKTWSKNRIPFKEVEILSLLRRKNVSNIVQLLYTFESANHPNNRCCYGLVFEYMPMTLYKHAKQLRRQKTKMDLTDVKIYAWQLFNAQFYLAQNSICHRDIKPPNILIDPESGLLKLADFGSSKFVVKGSRGTSYQVTRHYRPPELLLGAEDYGSEVDVWSCGCVFGELLRGNLLMHGRTTSEQFLVFLFQVIFTIYCFSIVLRMVVERLGLPTSEDYSAMKCRRNFYDISKTRIVGDKFGDLMPGAPQEAIQLIDRILVYNPAKRLCGSRILSDPFFDDIFSSQATRSNGQLIRLFTTEPAGSIGSNED</sequence>
<dbReference type="GO" id="GO:0005634">
    <property type="term" value="C:nucleus"/>
    <property type="evidence" value="ECO:0007669"/>
    <property type="project" value="TreeGrafter"/>
</dbReference>
<dbReference type="InterPro" id="IPR008271">
    <property type="entry name" value="Ser/Thr_kinase_AS"/>
</dbReference>
<keyword evidence="7" id="KW-0812">Transmembrane</keyword>
<dbReference type="InterPro" id="IPR000719">
    <property type="entry name" value="Prot_kinase_dom"/>
</dbReference>
<keyword evidence="4" id="KW-0547">Nucleotide-binding</keyword>
<dbReference type="InterPro" id="IPR011009">
    <property type="entry name" value="Kinase-like_dom_sf"/>
</dbReference>
<dbReference type="Gene3D" id="1.10.510.10">
    <property type="entry name" value="Transferase(Phosphotransferase) domain 1"/>
    <property type="match status" value="1"/>
</dbReference>
<dbReference type="GO" id="GO:0007165">
    <property type="term" value="P:signal transduction"/>
    <property type="evidence" value="ECO:0007669"/>
    <property type="project" value="TreeGrafter"/>
</dbReference>
<name>A0A915D2D3_9BILA</name>
<keyword evidence="7" id="KW-0472">Membrane</keyword>
<dbReference type="GO" id="GO:0005829">
    <property type="term" value="C:cytosol"/>
    <property type="evidence" value="ECO:0007669"/>
    <property type="project" value="TreeGrafter"/>
</dbReference>
<dbReference type="Pfam" id="PF00069">
    <property type="entry name" value="Pkinase"/>
    <property type="match status" value="1"/>
</dbReference>
<evidence type="ECO:0000256" key="1">
    <source>
        <dbReference type="ARBA" id="ARBA00005527"/>
    </source>
</evidence>
<feature type="transmembrane region" description="Helical" evidence="7">
    <location>
        <begin position="348"/>
        <end position="370"/>
    </location>
</feature>
<dbReference type="GO" id="GO:0070507">
    <property type="term" value="P:regulation of microtubule cytoskeleton organization"/>
    <property type="evidence" value="ECO:0007669"/>
    <property type="project" value="TreeGrafter"/>
</dbReference>
<dbReference type="SUPFAM" id="SSF56112">
    <property type="entry name" value="Protein kinase-like (PK-like)"/>
    <property type="match status" value="1"/>
</dbReference>
<evidence type="ECO:0000313" key="9">
    <source>
        <dbReference type="Proteomes" id="UP000887574"/>
    </source>
</evidence>
<comment type="similarity">
    <text evidence="1">Belongs to the protein kinase superfamily. CMGC Ser/Thr protein kinase family. GSK-3 subfamily.</text>
</comment>
<evidence type="ECO:0000259" key="8">
    <source>
        <dbReference type="PROSITE" id="PS50011"/>
    </source>
</evidence>
<evidence type="ECO:0000256" key="7">
    <source>
        <dbReference type="SAM" id="Phobius"/>
    </source>
</evidence>
<dbReference type="PANTHER" id="PTHR24057:SF18">
    <property type="entry name" value="SERINE_THREONINE-PROTEIN KINASE R03D7.5-RELATED"/>
    <property type="match status" value="1"/>
</dbReference>
<feature type="domain" description="Protein kinase" evidence="8">
    <location>
        <begin position="134"/>
        <end position="441"/>
    </location>
</feature>
<dbReference type="GO" id="GO:0030154">
    <property type="term" value="P:cell differentiation"/>
    <property type="evidence" value="ECO:0007669"/>
    <property type="project" value="TreeGrafter"/>
</dbReference>